<sequence>MKNKIFYNFSSLSTLKEIIKNEKKFRVQIVSFEPLDLFLKFLDQNKYTYKLFNKTASNSINILQDSEPTDAKKVILYSNKRDTDYVQIIFNLTREEKQNIIENQIPKDTNISLLLDTYPYKNTEELINLATGYSLNIPEIMKNSVDYLESVILLCMIRNNKLLDIISNVRQVDSKLDNVFMIRNKILGLVEKKVVVANRDTYKINISHESLKAILERIDFDVNRT</sequence>
<dbReference type="AlphaFoldDB" id="A0A9P6GW65"/>
<comment type="caution">
    <text evidence="1">The sequence shown here is derived from an EMBL/GenBank/DDBJ whole genome shotgun (WGS) entry which is preliminary data.</text>
</comment>
<evidence type="ECO:0000313" key="1">
    <source>
        <dbReference type="EMBL" id="KAF9760945.1"/>
    </source>
</evidence>
<keyword evidence="2" id="KW-1185">Reference proteome</keyword>
<dbReference type="Proteomes" id="UP000740883">
    <property type="component" value="Unassembled WGS sequence"/>
</dbReference>
<name>A0A9P6GW65_9MICR</name>
<dbReference type="OrthoDB" id="2191343at2759"/>
<evidence type="ECO:0000313" key="2">
    <source>
        <dbReference type="Proteomes" id="UP000740883"/>
    </source>
</evidence>
<proteinExistence type="predicted"/>
<protein>
    <submittedName>
        <fullName evidence="1">Uncharacterized protein</fullName>
    </submittedName>
</protein>
<reference evidence="1 2" key="1">
    <citation type="journal article" date="2020" name="Genome Biol. Evol.">
        <title>Comparative genomics of strictly vertically transmitted, feminizing microsporidia endosymbionts of amphipod crustaceans.</title>
        <authorList>
            <person name="Cormier A."/>
            <person name="Chebbi M.A."/>
            <person name="Giraud I."/>
            <person name="Wattier R."/>
            <person name="Teixeira M."/>
            <person name="Gilbert C."/>
            <person name="Rigaud T."/>
            <person name="Cordaux R."/>
        </authorList>
    </citation>
    <scope>NUCLEOTIDE SEQUENCE [LARGE SCALE GENOMIC DNA]</scope>
    <source>
        <strain evidence="1 2">Ou3-Ou53</strain>
    </source>
</reference>
<organism evidence="1 2">
    <name type="scientific">Nosema granulosis</name>
    <dbReference type="NCBI Taxonomy" id="83296"/>
    <lineage>
        <taxon>Eukaryota</taxon>
        <taxon>Fungi</taxon>
        <taxon>Fungi incertae sedis</taxon>
        <taxon>Microsporidia</taxon>
        <taxon>Nosematidae</taxon>
        <taxon>Nosema</taxon>
    </lineage>
</organism>
<dbReference type="EMBL" id="SBJO01000474">
    <property type="protein sequence ID" value="KAF9760945.1"/>
    <property type="molecule type" value="Genomic_DNA"/>
</dbReference>
<gene>
    <name evidence="1" type="ORF">NGRA_2948</name>
</gene>
<accession>A0A9P6GW65</accession>